<dbReference type="PANTHER" id="PTHR46876">
    <property type="entry name" value="LOW-DENSITY LIPOPROTEIN RECEPTOR-RELATED PROTEIN 11"/>
    <property type="match status" value="1"/>
</dbReference>
<dbReference type="InterPro" id="IPR013980">
    <property type="entry name" value="MANSC_dom"/>
</dbReference>
<dbReference type="Gene3D" id="4.10.400.10">
    <property type="entry name" value="Low-density Lipoprotein Receptor"/>
    <property type="match status" value="1"/>
</dbReference>
<dbReference type="SMART" id="SM00089">
    <property type="entry name" value="PKD"/>
    <property type="match status" value="1"/>
</dbReference>
<evidence type="ECO:0000256" key="5">
    <source>
        <dbReference type="ARBA" id="ARBA00022729"/>
    </source>
</evidence>
<protein>
    <recommendedName>
        <fullName evidence="11">Low-density lipoprotein receptor-related protein 11</fullName>
    </recommendedName>
</protein>
<feature type="disulfide bond" evidence="12">
    <location>
        <begin position="312"/>
        <end position="330"/>
    </location>
</feature>
<keyword evidence="8 12" id="KW-1015">Disulfide bond</keyword>
<accession>A0A6P8QGS9</accession>
<dbReference type="PROSITE" id="PS01209">
    <property type="entry name" value="LDLRA_1"/>
    <property type="match status" value="1"/>
</dbReference>
<dbReference type="SMART" id="SM00765">
    <property type="entry name" value="MANEC"/>
    <property type="match status" value="1"/>
</dbReference>
<evidence type="ECO:0000256" key="7">
    <source>
        <dbReference type="ARBA" id="ARBA00023136"/>
    </source>
</evidence>
<evidence type="ECO:0000256" key="14">
    <source>
        <dbReference type="SAM" id="Phobius"/>
    </source>
</evidence>
<keyword evidence="17" id="KW-1185">Reference proteome</keyword>
<dbReference type="SMART" id="SM00192">
    <property type="entry name" value="LDLa"/>
    <property type="match status" value="1"/>
</dbReference>
<evidence type="ECO:0000313" key="18">
    <source>
        <dbReference type="RefSeq" id="XP_033795804.1"/>
    </source>
</evidence>
<dbReference type="PROSITE" id="PS50986">
    <property type="entry name" value="MANSC"/>
    <property type="match status" value="1"/>
</dbReference>
<dbReference type="SUPFAM" id="SSF57424">
    <property type="entry name" value="LDL receptor-like module"/>
    <property type="match status" value="1"/>
</dbReference>
<dbReference type="Pfam" id="PF07502">
    <property type="entry name" value="MANEC"/>
    <property type="match status" value="1"/>
</dbReference>
<evidence type="ECO:0000256" key="3">
    <source>
        <dbReference type="ARBA" id="ARBA00022553"/>
    </source>
</evidence>
<evidence type="ECO:0000256" key="4">
    <source>
        <dbReference type="ARBA" id="ARBA00022692"/>
    </source>
</evidence>
<evidence type="ECO:0000256" key="2">
    <source>
        <dbReference type="ARBA" id="ARBA00009939"/>
    </source>
</evidence>
<keyword evidence="5 15" id="KW-0732">Signal</keyword>
<feature type="signal peptide" evidence="15">
    <location>
        <begin position="1"/>
        <end position="33"/>
    </location>
</feature>
<dbReference type="SUPFAM" id="SSF49299">
    <property type="entry name" value="PKD domain"/>
    <property type="match status" value="1"/>
</dbReference>
<dbReference type="GO" id="GO:0016020">
    <property type="term" value="C:membrane"/>
    <property type="evidence" value="ECO:0007669"/>
    <property type="project" value="UniProtKB-SubCell"/>
</dbReference>
<evidence type="ECO:0000256" key="15">
    <source>
        <dbReference type="SAM" id="SignalP"/>
    </source>
</evidence>
<dbReference type="AlphaFoldDB" id="A0A6P8QGS9"/>
<dbReference type="KEGG" id="gsh:117358229"/>
<feature type="chain" id="PRO_5027790239" description="Low-density lipoprotein receptor-related protein 11" evidence="15">
    <location>
        <begin position="34"/>
        <end position="494"/>
    </location>
</feature>
<evidence type="ECO:0000256" key="9">
    <source>
        <dbReference type="ARBA" id="ARBA00023170"/>
    </source>
</evidence>
<dbReference type="InterPro" id="IPR013783">
    <property type="entry name" value="Ig-like_fold"/>
</dbReference>
<feature type="disulfide bond" evidence="12">
    <location>
        <begin position="324"/>
        <end position="339"/>
    </location>
</feature>
<dbReference type="GeneID" id="117358229"/>
<feature type="domain" description="MANSC" evidence="16">
    <location>
        <begin position="98"/>
        <end position="186"/>
    </location>
</feature>
<feature type="disulfide bond" evidence="12">
    <location>
        <begin position="305"/>
        <end position="317"/>
    </location>
</feature>
<reference evidence="18" key="1">
    <citation type="submission" date="2025-08" db="UniProtKB">
        <authorList>
            <consortium name="RefSeq"/>
        </authorList>
    </citation>
    <scope>IDENTIFICATION</scope>
</reference>
<dbReference type="CDD" id="cd00112">
    <property type="entry name" value="LDLa"/>
    <property type="match status" value="1"/>
</dbReference>
<keyword evidence="10" id="KW-0325">Glycoprotein</keyword>
<dbReference type="InterPro" id="IPR023415">
    <property type="entry name" value="LDLR_class-A_CS"/>
</dbReference>
<dbReference type="InterPro" id="IPR035986">
    <property type="entry name" value="PKD_dom_sf"/>
</dbReference>
<evidence type="ECO:0000256" key="6">
    <source>
        <dbReference type="ARBA" id="ARBA00022989"/>
    </source>
</evidence>
<dbReference type="InParanoid" id="A0A6P8QGS9"/>
<comment type="subcellular location">
    <subcellularLocation>
        <location evidence="1">Membrane</location>
        <topology evidence="1">Single-pass type I membrane protein</topology>
    </subcellularLocation>
</comment>
<keyword evidence="9 18" id="KW-0675">Receptor</keyword>
<keyword evidence="18" id="KW-0449">Lipoprotein</keyword>
<dbReference type="Gene3D" id="2.60.40.10">
    <property type="entry name" value="Immunoglobulins"/>
    <property type="match status" value="1"/>
</dbReference>
<proteinExistence type="inferred from homology"/>
<name>A0A6P8QGS9_GEOSA</name>
<dbReference type="InterPro" id="IPR011106">
    <property type="entry name" value="MANSC_N"/>
</dbReference>
<dbReference type="InterPro" id="IPR022409">
    <property type="entry name" value="PKD/Chitinase_dom"/>
</dbReference>
<evidence type="ECO:0000256" key="13">
    <source>
        <dbReference type="SAM" id="MobiDB-lite"/>
    </source>
</evidence>
<dbReference type="InterPro" id="IPR036055">
    <property type="entry name" value="LDL_receptor-like_sf"/>
</dbReference>
<feature type="transmembrane region" description="Helical" evidence="14">
    <location>
        <begin position="445"/>
        <end position="469"/>
    </location>
</feature>
<evidence type="ECO:0000256" key="10">
    <source>
        <dbReference type="ARBA" id="ARBA00023180"/>
    </source>
</evidence>
<evidence type="ECO:0000256" key="11">
    <source>
        <dbReference type="ARBA" id="ARBA00074260"/>
    </source>
</evidence>
<dbReference type="CDD" id="cd00146">
    <property type="entry name" value="PKD"/>
    <property type="match status" value="1"/>
</dbReference>
<keyword evidence="7 14" id="KW-0472">Membrane</keyword>
<dbReference type="FunCoup" id="A0A6P8QGS9">
    <property type="interactions" value="1004"/>
</dbReference>
<dbReference type="FunFam" id="2.60.40.10:FF:000061">
    <property type="entry name" value="Dyslexia-associated protein KIAA0319 homolog"/>
    <property type="match status" value="1"/>
</dbReference>
<organism evidence="17 18">
    <name type="scientific">Geotrypetes seraphini</name>
    <name type="common">Gaboon caecilian</name>
    <name type="synonym">Caecilia seraphini</name>
    <dbReference type="NCBI Taxonomy" id="260995"/>
    <lineage>
        <taxon>Eukaryota</taxon>
        <taxon>Metazoa</taxon>
        <taxon>Chordata</taxon>
        <taxon>Craniata</taxon>
        <taxon>Vertebrata</taxon>
        <taxon>Euteleostomi</taxon>
        <taxon>Amphibia</taxon>
        <taxon>Gymnophiona</taxon>
        <taxon>Geotrypetes</taxon>
    </lineage>
</organism>
<dbReference type="FunFam" id="4.10.400.10:FF:000067">
    <property type="entry name" value="Serine peptidase inhibitor, Kunitz type 1"/>
    <property type="match status" value="1"/>
</dbReference>
<keyword evidence="3" id="KW-0597">Phosphoprotein</keyword>
<dbReference type="OrthoDB" id="10037294at2759"/>
<keyword evidence="6 14" id="KW-1133">Transmembrane helix</keyword>
<feature type="region of interest" description="Disordered" evidence="13">
    <location>
        <begin position="188"/>
        <end position="212"/>
    </location>
</feature>
<dbReference type="Pfam" id="PF00057">
    <property type="entry name" value="Ldl_recept_a"/>
    <property type="match status" value="1"/>
</dbReference>
<comment type="similarity">
    <text evidence="2">Belongs to the LDLR family.</text>
</comment>
<evidence type="ECO:0000256" key="1">
    <source>
        <dbReference type="ARBA" id="ARBA00004479"/>
    </source>
</evidence>
<evidence type="ECO:0000256" key="12">
    <source>
        <dbReference type="PROSITE-ProRule" id="PRU00124"/>
    </source>
</evidence>
<dbReference type="PROSITE" id="PS50068">
    <property type="entry name" value="LDLRA_2"/>
    <property type="match status" value="1"/>
</dbReference>
<evidence type="ECO:0000256" key="8">
    <source>
        <dbReference type="ARBA" id="ARBA00023157"/>
    </source>
</evidence>
<evidence type="ECO:0000313" key="17">
    <source>
        <dbReference type="Proteomes" id="UP000515159"/>
    </source>
</evidence>
<dbReference type="CTD" id="84918"/>
<sequence length="494" mass="53568">MAGTAGREVVRRGGAVLLLLLFAPLCRCPGTESRRRPRSPEPELSGLRSRISGVEELLEEFRLQLQRQGEEAEPEEEEDALGAAAAAASPCARGRFSLAPDSIIRTKDSLAAGAAFLRAPAGVRDWRQCLAACCGEPRCSVAVLQQPEDPPPPGPSPAHTCYLFDCGDAGGRDLCSFSQHRGYTSYRLQAARNRTRPRPGNDEPPHSSAGQDVVVQLPVDQVILDGRESIDDHGIIRYEWALVYGQPSINMKVPQPGTLQLSQLQKGVYTFQLTVTDTSGQRSSDNITVTVLPAKHSGTGCTGDCSRYQFTCDDGCCIDITFACDRVVHCPDGSDEAFCQNFSPGRKTVIHVDESPAQQRTMGWVKDIDKNLLVGNTQKTSAQDQPLAPLKAETVTQSVTEELKEEIKAHLPDKDLSETPTEDQNSNIISKMSQDGGHPVPEAGAVLPLALGLAITALLLLMVACRLRLVRQKLKKARPISSEASDYLINGMYL</sequence>
<gene>
    <name evidence="18" type="primary">LRP11</name>
</gene>
<keyword evidence="4 14" id="KW-0812">Transmembrane</keyword>
<dbReference type="Pfam" id="PF22352">
    <property type="entry name" value="K319L-like_PKD"/>
    <property type="match status" value="1"/>
</dbReference>
<dbReference type="PANTHER" id="PTHR46876:SF1">
    <property type="entry name" value="LOW-DENSITY LIPOPROTEIN RECEPTOR-RELATED PROTEIN 11"/>
    <property type="match status" value="1"/>
</dbReference>
<dbReference type="RefSeq" id="XP_033795804.1">
    <property type="nucleotide sequence ID" value="XM_033939913.1"/>
</dbReference>
<dbReference type="Proteomes" id="UP000515159">
    <property type="component" value="Chromosome 3"/>
</dbReference>
<evidence type="ECO:0000259" key="16">
    <source>
        <dbReference type="PROSITE" id="PS50986"/>
    </source>
</evidence>
<dbReference type="InterPro" id="IPR002172">
    <property type="entry name" value="LDrepeatLR_classA_rpt"/>
</dbReference>